<dbReference type="EMBL" id="JAIXMP010000012">
    <property type="protein sequence ID" value="KAI9264124.1"/>
    <property type="molecule type" value="Genomic_DNA"/>
</dbReference>
<keyword evidence="3" id="KW-1185">Reference proteome</keyword>
<gene>
    <name evidence="2" type="ORF">BDA99DRAFT_559422</name>
</gene>
<accession>A0AAD5KAJ7</accession>
<feature type="compositionally biased region" description="Low complexity" evidence="1">
    <location>
        <begin position="154"/>
        <end position="171"/>
    </location>
</feature>
<evidence type="ECO:0000313" key="2">
    <source>
        <dbReference type="EMBL" id="KAI9264124.1"/>
    </source>
</evidence>
<name>A0AAD5KAJ7_9FUNG</name>
<evidence type="ECO:0000256" key="1">
    <source>
        <dbReference type="SAM" id="MobiDB-lite"/>
    </source>
</evidence>
<dbReference type="PANTHER" id="PTHR33324:SF2">
    <property type="entry name" value="MYB_SANT-LIKE DNA-BINDING DOMAIN-CONTAINING PROTEIN"/>
    <property type="match status" value="1"/>
</dbReference>
<proteinExistence type="predicted"/>
<feature type="region of interest" description="Disordered" evidence="1">
    <location>
        <begin position="130"/>
        <end position="188"/>
    </location>
</feature>
<protein>
    <submittedName>
        <fullName evidence="2">Uncharacterized protein</fullName>
    </submittedName>
</protein>
<dbReference type="AlphaFoldDB" id="A0AAD5KAJ7"/>
<reference evidence="2" key="1">
    <citation type="journal article" date="2022" name="IScience">
        <title>Evolution of zygomycete secretomes and the origins of terrestrial fungal ecologies.</title>
        <authorList>
            <person name="Chang Y."/>
            <person name="Wang Y."/>
            <person name="Mondo S."/>
            <person name="Ahrendt S."/>
            <person name="Andreopoulos W."/>
            <person name="Barry K."/>
            <person name="Beard J."/>
            <person name="Benny G.L."/>
            <person name="Blankenship S."/>
            <person name="Bonito G."/>
            <person name="Cuomo C."/>
            <person name="Desiro A."/>
            <person name="Gervers K.A."/>
            <person name="Hundley H."/>
            <person name="Kuo A."/>
            <person name="LaButti K."/>
            <person name="Lang B.F."/>
            <person name="Lipzen A."/>
            <person name="O'Donnell K."/>
            <person name="Pangilinan J."/>
            <person name="Reynolds N."/>
            <person name="Sandor L."/>
            <person name="Smith M.E."/>
            <person name="Tsang A."/>
            <person name="Grigoriev I.V."/>
            <person name="Stajich J.E."/>
            <person name="Spatafora J.W."/>
        </authorList>
    </citation>
    <scope>NUCLEOTIDE SEQUENCE</scope>
    <source>
        <strain evidence="2">RSA 2281</strain>
    </source>
</reference>
<comment type="caution">
    <text evidence="2">The sequence shown here is derived from an EMBL/GenBank/DDBJ whole genome shotgun (WGS) entry which is preliminary data.</text>
</comment>
<dbReference type="PANTHER" id="PTHR33324">
    <property type="entry name" value="EXPRESSED PROTEIN"/>
    <property type="match status" value="1"/>
</dbReference>
<evidence type="ECO:0000313" key="3">
    <source>
        <dbReference type="Proteomes" id="UP001209540"/>
    </source>
</evidence>
<feature type="region of interest" description="Disordered" evidence="1">
    <location>
        <begin position="1"/>
        <end position="23"/>
    </location>
</feature>
<organism evidence="2 3">
    <name type="scientific">Phascolomyces articulosus</name>
    <dbReference type="NCBI Taxonomy" id="60185"/>
    <lineage>
        <taxon>Eukaryota</taxon>
        <taxon>Fungi</taxon>
        <taxon>Fungi incertae sedis</taxon>
        <taxon>Mucoromycota</taxon>
        <taxon>Mucoromycotina</taxon>
        <taxon>Mucoromycetes</taxon>
        <taxon>Mucorales</taxon>
        <taxon>Lichtheimiaceae</taxon>
        <taxon>Phascolomyces</taxon>
    </lineage>
</organism>
<dbReference type="Proteomes" id="UP001209540">
    <property type="component" value="Unassembled WGS sequence"/>
</dbReference>
<reference evidence="2" key="2">
    <citation type="submission" date="2023-02" db="EMBL/GenBank/DDBJ databases">
        <authorList>
            <consortium name="DOE Joint Genome Institute"/>
            <person name="Mondo S.J."/>
            <person name="Chang Y."/>
            <person name="Wang Y."/>
            <person name="Ahrendt S."/>
            <person name="Andreopoulos W."/>
            <person name="Barry K."/>
            <person name="Beard J."/>
            <person name="Benny G.L."/>
            <person name="Blankenship S."/>
            <person name="Bonito G."/>
            <person name="Cuomo C."/>
            <person name="Desiro A."/>
            <person name="Gervers K.A."/>
            <person name="Hundley H."/>
            <person name="Kuo A."/>
            <person name="LaButti K."/>
            <person name="Lang B.F."/>
            <person name="Lipzen A."/>
            <person name="O'Donnell K."/>
            <person name="Pangilinan J."/>
            <person name="Reynolds N."/>
            <person name="Sandor L."/>
            <person name="Smith M.W."/>
            <person name="Tsang A."/>
            <person name="Grigoriev I.V."/>
            <person name="Stajich J.E."/>
            <person name="Spatafora J.W."/>
        </authorList>
    </citation>
    <scope>NUCLEOTIDE SEQUENCE</scope>
    <source>
        <strain evidence="2">RSA 2281</strain>
    </source>
</reference>
<feature type="compositionally biased region" description="Basic and acidic residues" evidence="1">
    <location>
        <begin position="177"/>
        <end position="188"/>
    </location>
</feature>
<sequence>MAPNTTATASVKKYKSWSKDAPGSQFTKSSIELLVKRLTEPGNYSKYTSNTNHRIVDSFNEANVFLFDTSSGVDEEDVTQTIERRSTTQDMVNEMYAKNESNEEIKVSIEDKVRSICKYYFELEPVMRDRPSIRPPAPMSSGDGEEEEASSVHTAPAPAPALATSPPFSLAIGPSGKRIELEERKANREERHAKIDVLKSLLNEGIITHDQFMERLDTLL</sequence>